<protein>
    <submittedName>
        <fullName evidence="2">Uncharacterized protein</fullName>
    </submittedName>
</protein>
<keyword evidence="1" id="KW-0472">Membrane</keyword>
<evidence type="ECO:0000313" key="3">
    <source>
        <dbReference type="Proteomes" id="UP000197097"/>
    </source>
</evidence>
<dbReference type="AlphaFoldDB" id="A0A246JZM2"/>
<keyword evidence="1" id="KW-1133">Transmembrane helix</keyword>
<organism evidence="2 3">
    <name type="scientific">Sphingopyxis witflariensis</name>
    <dbReference type="NCBI Taxonomy" id="173675"/>
    <lineage>
        <taxon>Bacteria</taxon>
        <taxon>Pseudomonadati</taxon>
        <taxon>Pseudomonadota</taxon>
        <taxon>Alphaproteobacteria</taxon>
        <taxon>Sphingomonadales</taxon>
        <taxon>Sphingomonadaceae</taxon>
        <taxon>Sphingopyxis</taxon>
    </lineage>
</organism>
<comment type="caution">
    <text evidence="2">The sequence shown here is derived from an EMBL/GenBank/DDBJ whole genome shotgun (WGS) entry which is preliminary data.</text>
</comment>
<keyword evidence="1" id="KW-0812">Transmembrane</keyword>
<dbReference type="EMBL" id="NISJ01000004">
    <property type="protein sequence ID" value="OWQ97986.1"/>
    <property type="molecule type" value="Genomic_DNA"/>
</dbReference>
<accession>A0A246JZM2</accession>
<reference evidence="2 3" key="1">
    <citation type="journal article" date="2002" name="Int. J. Syst. Evol. Microbiol.">
        <title>Sphingopyxis witflariensis sp. nov., isolated from activated sludge.</title>
        <authorList>
            <person name="Kampfer P."/>
            <person name="Witzenberger R."/>
            <person name="Denner E.B."/>
            <person name="Busse H.J."/>
            <person name="Neef A."/>
        </authorList>
    </citation>
    <scope>NUCLEOTIDE SEQUENCE [LARGE SCALE GENOMIC DNA]</scope>
    <source>
        <strain evidence="2 3">DSM 14551</strain>
    </source>
</reference>
<gene>
    <name evidence="2" type="ORF">CDQ91_10220</name>
</gene>
<proteinExistence type="predicted"/>
<evidence type="ECO:0000313" key="2">
    <source>
        <dbReference type="EMBL" id="OWQ97986.1"/>
    </source>
</evidence>
<evidence type="ECO:0000256" key="1">
    <source>
        <dbReference type="SAM" id="Phobius"/>
    </source>
</evidence>
<sequence>MTAYTDALEAWNRQCHSDALREMQIVPAEEMQPETIVGVHVGWVVPMAFLLAITLVVIWA</sequence>
<name>A0A246JZM2_9SPHN</name>
<keyword evidence="3" id="KW-1185">Reference proteome</keyword>
<feature type="transmembrane region" description="Helical" evidence="1">
    <location>
        <begin position="40"/>
        <end position="59"/>
    </location>
</feature>
<dbReference type="RefSeq" id="WP_088472600.1">
    <property type="nucleotide sequence ID" value="NZ_NISJ01000004.1"/>
</dbReference>
<dbReference type="OrthoDB" id="9941145at2"/>
<dbReference type="Proteomes" id="UP000197097">
    <property type="component" value="Unassembled WGS sequence"/>
</dbReference>